<dbReference type="AlphaFoldDB" id="A0A224YGI4"/>
<sequence>MRSSCRTKQLLSPILISFSAPTRRRSLTRVATYKMLPFRACKNNYLGSVSRFLRLHDVARQFMWASWRSSSSFDRSILNS</sequence>
<name>A0A224YGI4_9ACAR</name>
<protein>
    <submittedName>
        <fullName evidence="1">Uncharacterized protein</fullName>
    </submittedName>
</protein>
<dbReference type="EMBL" id="GFPF01001928">
    <property type="protein sequence ID" value="MAA13074.1"/>
    <property type="molecule type" value="Transcribed_RNA"/>
</dbReference>
<evidence type="ECO:0000313" key="1">
    <source>
        <dbReference type="EMBL" id="MAA13074.1"/>
    </source>
</evidence>
<reference evidence="1" key="1">
    <citation type="journal article" date="2017" name="Parasit. Vectors">
        <title>Sialotranscriptomics of Rhipicephalus zambeziensis reveals intricate expression profiles of secretory proteins and suggests tight temporal transcriptional regulation during blood-feeding.</title>
        <authorList>
            <person name="de Castro M.H."/>
            <person name="de Klerk D."/>
            <person name="Pienaar R."/>
            <person name="Rees D.J.G."/>
            <person name="Mans B.J."/>
        </authorList>
    </citation>
    <scope>NUCLEOTIDE SEQUENCE</scope>
    <source>
        <tissue evidence="1">Salivary glands</tissue>
    </source>
</reference>
<organism evidence="1">
    <name type="scientific">Rhipicephalus zambeziensis</name>
    <dbReference type="NCBI Taxonomy" id="60191"/>
    <lineage>
        <taxon>Eukaryota</taxon>
        <taxon>Metazoa</taxon>
        <taxon>Ecdysozoa</taxon>
        <taxon>Arthropoda</taxon>
        <taxon>Chelicerata</taxon>
        <taxon>Arachnida</taxon>
        <taxon>Acari</taxon>
        <taxon>Parasitiformes</taxon>
        <taxon>Ixodida</taxon>
        <taxon>Ixodoidea</taxon>
        <taxon>Ixodidae</taxon>
        <taxon>Rhipicephalinae</taxon>
        <taxon>Rhipicephalus</taxon>
        <taxon>Rhipicephalus</taxon>
    </lineage>
</organism>
<accession>A0A224YGI4</accession>
<proteinExistence type="predicted"/>